<feature type="transmembrane region" description="Helical" evidence="9">
    <location>
        <begin position="252"/>
        <end position="272"/>
    </location>
</feature>
<comment type="subcellular location">
    <subcellularLocation>
        <location evidence="1">Endomembrane system</location>
        <topology evidence="1">Multi-pass membrane protein</topology>
    </subcellularLocation>
</comment>
<keyword evidence="10" id="KW-1185">Reference proteome</keyword>
<feature type="transmembrane region" description="Helical" evidence="9">
    <location>
        <begin position="384"/>
        <end position="406"/>
    </location>
</feature>
<evidence type="ECO:0000256" key="9">
    <source>
        <dbReference type="SAM" id="Phobius"/>
    </source>
</evidence>
<dbReference type="InterPro" id="IPR005282">
    <property type="entry name" value="LC_transporter"/>
</dbReference>
<dbReference type="Gene3D" id="1.20.1280.290">
    <property type="match status" value="1"/>
</dbReference>
<feature type="transmembrane region" description="Helical" evidence="9">
    <location>
        <begin position="311"/>
        <end position="331"/>
    </location>
</feature>
<evidence type="ECO:0000313" key="11">
    <source>
        <dbReference type="RefSeq" id="XP_013777247.1"/>
    </source>
</evidence>
<dbReference type="PANTHER" id="PTHR13131:SF5">
    <property type="entry name" value="CYSTINOSIN"/>
    <property type="match status" value="1"/>
</dbReference>
<evidence type="ECO:0000256" key="2">
    <source>
        <dbReference type="ARBA" id="ARBA00006855"/>
    </source>
</evidence>
<dbReference type="Pfam" id="PF04193">
    <property type="entry name" value="PQ-loop"/>
    <property type="match status" value="2"/>
</dbReference>
<accession>A0ABM1B8Z9</accession>
<dbReference type="PANTHER" id="PTHR13131">
    <property type="entry name" value="CYSTINOSIN"/>
    <property type="match status" value="1"/>
</dbReference>
<sequence length="427" mass="48797">MPTTSKKMSKLSNLNNITSNTNVIADSFYRTGFRTLFNFKQGSVNIFSMIFGLVTLLQLFINISKVSAQQIEVSPHDLAFSKDYFGCFSVYLSKPVNVDVAVSFWYEHGNVINCLPNDWTIPENSNSSLSYNVTAREAGHTTVRVNVTPNDFMDSEAFVRVNVYRNEGLIILCSVIGWIYFVAWSISFYPQIYMNWKRKSVVGLNFDFVVLNLTGFFCYSVYNLCFKYVYSVKCEYFNLFPTSIIPVELNDIVFAVHATCATIITVIQILLYERGEQRVSRIACIFLSCLFLGAAIFLIVIFAGGIHKHPWLSLLYYLSYVKLAITLTKYIPQAYFNCKRRSTSGWSIGNILLDFTGGFLSILQMFLIAYNFDDWISVFGNFTKFGLGFISILFDILFIVQHYCLFPEDKYYNRMESSDSLANSSDA</sequence>
<keyword evidence="4 9" id="KW-0812">Transmembrane</keyword>
<evidence type="ECO:0000256" key="6">
    <source>
        <dbReference type="ARBA" id="ARBA00022989"/>
    </source>
</evidence>
<evidence type="ECO:0000256" key="5">
    <source>
        <dbReference type="ARBA" id="ARBA00022737"/>
    </source>
</evidence>
<dbReference type="SMART" id="SM00679">
    <property type="entry name" value="CTNS"/>
    <property type="match status" value="2"/>
</dbReference>
<feature type="transmembrane region" description="Helical" evidence="9">
    <location>
        <begin position="201"/>
        <end position="222"/>
    </location>
</feature>
<dbReference type="Proteomes" id="UP000694941">
    <property type="component" value="Unplaced"/>
</dbReference>
<dbReference type="InterPro" id="IPR006603">
    <property type="entry name" value="PQ-loop_rpt"/>
</dbReference>
<keyword evidence="3" id="KW-0813">Transport</keyword>
<proteinExistence type="inferred from homology"/>
<feature type="transmembrane region" description="Helical" evidence="9">
    <location>
        <begin position="169"/>
        <end position="189"/>
    </location>
</feature>
<feature type="transmembrane region" description="Helical" evidence="9">
    <location>
        <begin position="44"/>
        <end position="63"/>
    </location>
</feature>
<name>A0ABM1B8Z9_LIMPO</name>
<feature type="transmembrane region" description="Helical" evidence="9">
    <location>
        <begin position="351"/>
        <end position="372"/>
    </location>
</feature>
<gene>
    <name evidence="11" type="primary">LOC106461928</name>
</gene>
<comment type="catalytic activity">
    <reaction evidence="8">
        <text>L-cystine(out) + H(+)(out) = L-cystine(in) + H(+)(in)</text>
        <dbReference type="Rhea" id="RHEA:66172"/>
        <dbReference type="ChEBI" id="CHEBI:15378"/>
        <dbReference type="ChEBI" id="CHEBI:35491"/>
    </reaction>
    <physiologicalReaction direction="left-to-right" evidence="8">
        <dbReference type="Rhea" id="RHEA:66173"/>
    </physiologicalReaction>
</comment>
<keyword evidence="5" id="KW-0677">Repeat</keyword>
<keyword evidence="6 9" id="KW-1133">Transmembrane helix</keyword>
<evidence type="ECO:0000313" key="10">
    <source>
        <dbReference type="Proteomes" id="UP000694941"/>
    </source>
</evidence>
<evidence type="ECO:0000256" key="3">
    <source>
        <dbReference type="ARBA" id="ARBA00022448"/>
    </source>
</evidence>
<dbReference type="GeneID" id="106461928"/>
<organism evidence="10 11">
    <name type="scientific">Limulus polyphemus</name>
    <name type="common">Atlantic horseshoe crab</name>
    <dbReference type="NCBI Taxonomy" id="6850"/>
    <lineage>
        <taxon>Eukaryota</taxon>
        <taxon>Metazoa</taxon>
        <taxon>Ecdysozoa</taxon>
        <taxon>Arthropoda</taxon>
        <taxon>Chelicerata</taxon>
        <taxon>Merostomata</taxon>
        <taxon>Xiphosura</taxon>
        <taxon>Limulidae</taxon>
        <taxon>Limulus</taxon>
    </lineage>
</organism>
<evidence type="ECO:0000256" key="8">
    <source>
        <dbReference type="ARBA" id="ARBA00048473"/>
    </source>
</evidence>
<evidence type="ECO:0000256" key="1">
    <source>
        <dbReference type="ARBA" id="ARBA00004127"/>
    </source>
</evidence>
<reference evidence="11" key="1">
    <citation type="submission" date="2025-08" db="UniProtKB">
        <authorList>
            <consortium name="RefSeq"/>
        </authorList>
    </citation>
    <scope>IDENTIFICATION</scope>
    <source>
        <tissue evidence="11">Muscle</tissue>
    </source>
</reference>
<dbReference type="NCBIfam" id="TIGR00951">
    <property type="entry name" value="2A43"/>
    <property type="match status" value="1"/>
</dbReference>
<comment type="similarity">
    <text evidence="2">Belongs to the cystinosin family.</text>
</comment>
<evidence type="ECO:0000256" key="7">
    <source>
        <dbReference type="ARBA" id="ARBA00023136"/>
    </source>
</evidence>
<keyword evidence="7 9" id="KW-0472">Membrane</keyword>
<evidence type="ECO:0000256" key="4">
    <source>
        <dbReference type="ARBA" id="ARBA00022692"/>
    </source>
</evidence>
<dbReference type="RefSeq" id="XP_013777247.1">
    <property type="nucleotide sequence ID" value="XM_013921793.2"/>
</dbReference>
<feature type="transmembrane region" description="Helical" evidence="9">
    <location>
        <begin position="284"/>
        <end position="305"/>
    </location>
</feature>
<protein>
    <submittedName>
        <fullName evidence="11">Cystinosin-like</fullName>
    </submittedName>
</protein>